<comment type="caution">
    <text evidence="4">The sequence shown here is derived from an EMBL/GenBank/DDBJ whole genome shotgun (WGS) entry which is preliminary data.</text>
</comment>
<comment type="similarity">
    <text evidence="1">Belongs to the bacterial sugar transferase family.</text>
</comment>
<keyword evidence="4" id="KW-0808">Transferase</keyword>
<keyword evidence="2" id="KW-0472">Membrane</keyword>
<dbReference type="Proteomes" id="UP000323166">
    <property type="component" value="Unassembled WGS sequence"/>
</dbReference>
<dbReference type="InterPro" id="IPR003362">
    <property type="entry name" value="Bact_transf"/>
</dbReference>
<dbReference type="PANTHER" id="PTHR30576">
    <property type="entry name" value="COLANIC BIOSYNTHESIS UDP-GLUCOSE LIPID CARRIER TRANSFERASE"/>
    <property type="match status" value="1"/>
</dbReference>
<evidence type="ECO:0000313" key="4">
    <source>
        <dbReference type="EMBL" id="TYO96462.1"/>
    </source>
</evidence>
<dbReference type="GO" id="GO:0016780">
    <property type="term" value="F:phosphotransferase activity, for other substituted phosphate groups"/>
    <property type="evidence" value="ECO:0007669"/>
    <property type="project" value="TreeGrafter"/>
</dbReference>
<keyword evidence="2" id="KW-0812">Transmembrane</keyword>
<dbReference type="RefSeq" id="WP_166510975.1">
    <property type="nucleotide sequence ID" value="NZ_VNHM01000004.1"/>
</dbReference>
<protein>
    <submittedName>
        <fullName evidence="4">Exopolysaccharide biosynthesis polyprenyl glycosylphosphotransferase</fullName>
    </submittedName>
</protein>
<dbReference type="AlphaFoldDB" id="A0A5S4ZUI6"/>
<sequence length="208" mass="24174">MVISNTQEIIKRWFDIVLCLILLTLFFPLMIIIALVIKMTSPGEVIYRQQRLGRHGQIFYLLKFRSMVKNAEFIGTGMLLQENDARITPVGRFLRKTSLDELPQLINVLKGDMSMVGPRPAPVFHLNKYDSRQRRRLQVKPGITGWAQVNGRVALYWPQRIELDLWYIDHYSPGLDLLILAKTAWAVFDRKSTTAQPDRKDVDPFMKM</sequence>
<proteinExistence type="inferred from homology"/>
<evidence type="ECO:0000256" key="1">
    <source>
        <dbReference type="ARBA" id="ARBA00006464"/>
    </source>
</evidence>
<keyword evidence="2" id="KW-1133">Transmembrane helix</keyword>
<dbReference type="EMBL" id="VNHM01000004">
    <property type="protein sequence ID" value="TYO96462.1"/>
    <property type="molecule type" value="Genomic_DNA"/>
</dbReference>
<evidence type="ECO:0000256" key="2">
    <source>
        <dbReference type="SAM" id="Phobius"/>
    </source>
</evidence>
<keyword evidence="5" id="KW-1185">Reference proteome</keyword>
<dbReference type="PANTHER" id="PTHR30576:SF0">
    <property type="entry name" value="UNDECAPRENYL-PHOSPHATE N-ACETYLGALACTOSAMINYL 1-PHOSPHATE TRANSFERASE-RELATED"/>
    <property type="match status" value="1"/>
</dbReference>
<feature type="domain" description="Bacterial sugar transferase" evidence="3">
    <location>
        <begin position="11"/>
        <end position="188"/>
    </location>
</feature>
<accession>A0A5S4ZUI6</accession>
<feature type="transmembrane region" description="Helical" evidence="2">
    <location>
        <begin position="12"/>
        <end position="37"/>
    </location>
</feature>
<evidence type="ECO:0000259" key="3">
    <source>
        <dbReference type="Pfam" id="PF02397"/>
    </source>
</evidence>
<reference evidence="4 5" key="1">
    <citation type="submission" date="2019-07" db="EMBL/GenBank/DDBJ databases">
        <title>Genomic Encyclopedia of Type Strains, Phase I: the one thousand microbial genomes (KMG-I) project.</title>
        <authorList>
            <person name="Kyrpides N."/>
        </authorList>
    </citation>
    <scope>NUCLEOTIDE SEQUENCE [LARGE SCALE GENOMIC DNA]</scope>
    <source>
        <strain evidence="4 5">DSM 6562</strain>
    </source>
</reference>
<gene>
    <name evidence="4" type="ORF">LX24_00929</name>
</gene>
<evidence type="ECO:0000313" key="5">
    <source>
        <dbReference type="Proteomes" id="UP000323166"/>
    </source>
</evidence>
<dbReference type="Pfam" id="PF02397">
    <property type="entry name" value="Bac_transf"/>
    <property type="match status" value="1"/>
</dbReference>
<organism evidence="4 5">
    <name type="scientific">Desulfallas thermosapovorans DSM 6562</name>
    <dbReference type="NCBI Taxonomy" id="1121431"/>
    <lineage>
        <taxon>Bacteria</taxon>
        <taxon>Bacillati</taxon>
        <taxon>Bacillota</taxon>
        <taxon>Clostridia</taxon>
        <taxon>Eubacteriales</taxon>
        <taxon>Desulfallaceae</taxon>
        <taxon>Desulfallas</taxon>
    </lineage>
</organism>
<name>A0A5S4ZUI6_9FIRM</name>